<name>A0ABU4KMB5_BREVE</name>
<sequence length="200" mass="22679">MNTRTCRKCGVELIVGNNWSKGASLKPDCICRSCKTAASRKWVEANPERAAATKAAWTEANRDRLKQLSRNWQEQNREKTRVSSAKWRDANPEKRKATTARYRAANPDRELINAANRRARLRSALHPDRCDLKIAAMYRLAAFLTARFATPYHVDHVVPLSKGGLHHQDNLVVMRGDYNCAKGAKIIPDLKAFFCPHEPL</sequence>
<protein>
    <recommendedName>
        <fullName evidence="4">HNH endonuclease</fullName>
    </recommendedName>
</protein>
<accession>A0ABU4KMB5</accession>
<dbReference type="CDD" id="cd00085">
    <property type="entry name" value="HNHc"/>
    <property type="match status" value="1"/>
</dbReference>
<keyword evidence="3" id="KW-1185">Reference proteome</keyword>
<comment type="caution">
    <text evidence="2">The sequence shown here is derived from an EMBL/GenBank/DDBJ whole genome shotgun (WGS) entry which is preliminary data.</text>
</comment>
<feature type="compositionally biased region" description="Basic and acidic residues" evidence="1">
    <location>
        <begin position="75"/>
        <end position="96"/>
    </location>
</feature>
<proteinExistence type="predicted"/>
<evidence type="ECO:0000256" key="1">
    <source>
        <dbReference type="SAM" id="MobiDB-lite"/>
    </source>
</evidence>
<feature type="region of interest" description="Disordered" evidence="1">
    <location>
        <begin position="72"/>
        <end position="96"/>
    </location>
</feature>
<organism evidence="2 3">
    <name type="scientific">Brevundimonas vesicularis</name>
    <name type="common">Pseudomonas vesicularis</name>
    <dbReference type="NCBI Taxonomy" id="41276"/>
    <lineage>
        <taxon>Bacteria</taxon>
        <taxon>Pseudomonadati</taxon>
        <taxon>Pseudomonadota</taxon>
        <taxon>Alphaproteobacteria</taxon>
        <taxon>Caulobacterales</taxon>
        <taxon>Caulobacteraceae</taxon>
        <taxon>Brevundimonas</taxon>
    </lineage>
</organism>
<gene>
    <name evidence="2" type="ORF">NJD11_03920</name>
</gene>
<evidence type="ECO:0000313" key="3">
    <source>
        <dbReference type="Proteomes" id="UP001272940"/>
    </source>
</evidence>
<dbReference type="InterPro" id="IPR003615">
    <property type="entry name" value="HNH_nuc"/>
</dbReference>
<evidence type="ECO:0008006" key="4">
    <source>
        <dbReference type="Google" id="ProtNLM"/>
    </source>
</evidence>
<dbReference type="EMBL" id="JAMYEC010000002">
    <property type="protein sequence ID" value="MDX2334084.1"/>
    <property type="molecule type" value="Genomic_DNA"/>
</dbReference>
<dbReference type="RefSeq" id="WP_319078505.1">
    <property type="nucleotide sequence ID" value="NZ_JAMYEC010000002.1"/>
</dbReference>
<reference evidence="2 3" key="1">
    <citation type="journal article" date="2023" name="FEMS Microbes">
        <title>Whole genomes of deep-sea sponge-associated bacteria exhibit high novel natural product potential.</title>
        <authorList>
            <person name="Hesketh-Best P.J."/>
            <person name="January G.G."/>
            <person name="Koch M.J."/>
            <person name="Warburton P.J."/>
            <person name="Howell K.L."/>
            <person name="Upton M."/>
        </authorList>
    </citation>
    <scope>NUCLEOTIDE SEQUENCE [LARGE SCALE GENOMIC DNA]</scope>
    <source>
        <strain evidence="2 3">PC206-O</strain>
    </source>
</reference>
<evidence type="ECO:0000313" key="2">
    <source>
        <dbReference type="EMBL" id="MDX2334084.1"/>
    </source>
</evidence>
<dbReference type="Gene3D" id="1.10.30.50">
    <property type="match status" value="1"/>
</dbReference>
<dbReference type="Proteomes" id="UP001272940">
    <property type="component" value="Unassembled WGS sequence"/>
</dbReference>